<protein>
    <submittedName>
        <fullName evidence="2">Uncharacterized protein</fullName>
    </submittedName>
</protein>
<evidence type="ECO:0000256" key="1">
    <source>
        <dbReference type="SAM" id="MobiDB-lite"/>
    </source>
</evidence>
<dbReference type="Proteomes" id="UP000321026">
    <property type="component" value="Unassembled WGS sequence"/>
</dbReference>
<reference evidence="2 3" key="1">
    <citation type="submission" date="2018-09" db="EMBL/GenBank/DDBJ databases">
        <title>Metagenome Assembled Genomes from an Advanced Water Purification Facility.</title>
        <authorList>
            <person name="Stamps B.W."/>
            <person name="Spear J.R."/>
        </authorList>
    </citation>
    <scope>NUCLEOTIDE SEQUENCE [LARGE SCALE GENOMIC DNA]</scope>
    <source>
        <strain evidence="2">Bin_63_2</strain>
    </source>
</reference>
<sequence length="126" mass="14044">MHTINTCMKISEISHPLSTFIATVRVVMRHTTVTARTTVIADTFMSAKAMLAKTYGAENILSLTQLTNETVIDEQTKTLSPSELQVKSMSDRAKQLTQQAKQLKARQSLQQAQQKLVKASQLSRTH</sequence>
<comment type="caution">
    <text evidence="2">The sequence shown here is derived from an EMBL/GenBank/DDBJ whole genome shotgun (WGS) entry which is preliminary data.</text>
</comment>
<dbReference type="EMBL" id="SSDS01000061">
    <property type="protein sequence ID" value="TXG76871.1"/>
    <property type="molecule type" value="Genomic_DNA"/>
</dbReference>
<evidence type="ECO:0000313" key="2">
    <source>
        <dbReference type="EMBL" id="TXG76871.1"/>
    </source>
</evidence>
<feature type="region of interest" description="Disordered" evidence="1">
    <location>
        <begin position="77"/>
        <end position="101"/>
    </location>
</feature>
<evidence type="ECO:0000313" key="3">
    <source>
        <dbReference type="Proteomes" id="UP000321026"/>
    </source>
</evidence>
<organism evidence="2 3">
    <name type="scientific">Candidatus Dojkabacteria bacterium</name>
    <dbReference type="NCBI Taxonomy" id="2099670"/>
    <lineage>
        <taxon>Bacteria</taxon>
        <taxon>Candidatus Dojkabacteria</taxon>
    </lineage>
</organism>
<feature type="compositionally biased region" description="Polar residues" evidence="1">
    <location>
        <begin position="77"/>
        <end position="88"/>
    </location>
</feature>
<proteinExistence type="predicted"/>
<accession>A0A5C7J5N5</accession>
<gene>
    <name evidence="2" type="ORF">E6Q11_03905</name>
</gene>
<name>A0A5C7J5N5_9BACT</name>
<dbReference type="AlphaFoldDB" id="A0A5C7J5N5"/>